<proteinExistence type="predicted"/>
<evidence type="ECO:0000313" key="2">
    <source>
        <dbReference type="Proteomes" id="UP000001625"/>
    </source>
</evidence>
<dbReference type="EMBL" id="CP001965">
    <property type="protein sequence ID" value="ADE10551.1"/>
    <property type="molecule type" value="Genomic_DNA"/>
</dbReference>
<dbReference type="RefSeq" id="WP_013028450.1">
    <property type="nucleotide sequence ID" value="NC_013959.1"/>
</dbReference>
<protein>
    <submittedName>
        <fullName evidence="1">Uncharacterized protein</fullName>
    </submittedName>
</protein>
<evidence type="ECO:0000313" key="1">
    <source>
        <dbReference type="EMBL" id="ADE10551.1"/>
    </source>
</evidence>
<accession>D5CLG3</accession>
<sequence>MAQNDSPKIDDVTPEHLEAAYTVPAVLANRFIGHNTLTGLRLAFAEQANIQHAPHFHSAVVLSTSDAVALVNLIQVLIARAQQPTTPDEPAEPSDNA</sequence>
<dbReference type="AlphaFoldDB" id="D5CLG3"/>
<name>D5CLG3_SIDLE</name>
<dbReference type="HOGENOM" id="CLU_2345120_0_0_4"/>
<dbReference type="KEGG" id="slt:Slit_0309"/>
<dbReference type="Proteomes" id="UP000001625">
    <property type="component" value="Chromosome"/>
</dbReference>
<keyword evidence="2" id="KW-1185">Reference proteome</keyword>
<organism evidence="1 2">
    <name type="scientific">Sideroxydans lithotrophicus (strain ES-1)</name>
    <dbReference type="NCBI Taxonomy" id="580332"/>
    <lineage>
        <taxon>Bacteria</taxon>
        <taxon>Pseudomonadati</taxon>
        <taxon>Pseudomonadota</taxon>
        <taxon>Betaproteobacteria</taxon>
        <taxon>Nitrosomonadales</taxon>
        <taxon>Gallionellaceae</taxon>
        <taxon>Sideroxydans</taxon>
    </lineage>
</organism>
<gene>
    <name evidence="1" type="ordered locus">Slit_0309</name>
</gene>
<dbReference type="STRING" id="580332.Slit_0309"/>
<reference evidence="1 2" key="1">
    <citation type="submission" date="2010-03" db="EMBL/GenBank/DDBJ databases">
        <title>Complete sequence of Sideroxydans lithotrophicus ES-1.</title>
        <authorList>
            <consortium name="US DOE Joint Genome Institute"/>
            <person name="Lucas S."/>
            <person name="Copeland A."/>
            <person name="Lapidus A."/>
            <person name="Cheng J.-F."/>
            <person name="Bruce D."/>
            <person name="Goodwin L."/>
            <person name="Pitluck S."/>
            <person name="Munk A.C."/>
            <person name="Detter J.C."/>
            <person name="Han C."/>
            <person name="Tapia R."/>
            <person name="Larimer F."/>
            <person name="Land M."/>
            <person name="Hauser L."/>
            <person name="Kyrpides N."/>
            <person name="Ivanova N."/>
            <person name="Emerson D."/>
            <person name="Woyke T."/>
        </authorList>
    </citation>
    <scope>NUCLEOTIDE SEQUENCE [LARGE SCALE GENOMIC DNA]</scope>
    <source>
        <strain evidence="1 2">ES-1</strain>
    </source>
</reference>